<name>A0A385FVY3_PSEAI</name>
<dbReference type="RefSeq" id="WP_019406491.1">
    <property type="nucleotide sequence ID" value="NZ_CP071948.1"/>
</dbReference>
<sequence>MKVLIIAVVLIVGGIQVGFKAFDYGVASVEKTETAKTIKARQVL</sequence>
<accession>A0A385FVY3</accession>
<proteinExistence type="predicted"/>
<dbReference type="EMBL" id="MH547560">
    <property type="protein sequence ID" value="AXV45869.1"/>
    <property type="molecule type" value="Genomic_DNA"/>
</dbReference>
<gene>
    <name evidence="1" type="ORF">pMKPA34_0023</name>
</gene>
<protein>
    <submittedName>
        <fullName evidence="1">Uncharacterized protein</fullName>
    </submittedName>
</protein>
<evidence type="ECO:0000313" key="1">
    <source>
        <dbReference type="EMBL" id="AXV45869.1"/>
    </source>
</evidence>
<keyword evidence="1" id="KW-0614">Plasmid</keyword>
<reference evidence="1" key="1">
    <citation type="submission" date="2018-06" db="EMBL/GenBank/DDBJ databases">
        <title>Complete Sequence of plasmid pMKPA34-1 and pMKPA34-2 isolated from MDR P. aeruginosa.</title>
        <authorList>
            <person name="Subedi D."/>
            <person name="Kohli G.S."/>
            <person name="Vijay A.K."/>
            <person name="Rice S.A."/>
            <person name="Willcox M."/>
        </authorList>
    </citation>
    <scope>NUCLEOTIDE SEQUENCE</scope>
    <source>
        <strain evidence="1">PA34</strain>
        <plasmid evidence="1">pMKPA34-1</plasmid>
    </source>
</reference>
<dbReference type="AlphaFoldDB" id="A0A385FVY3"/>
<geneLocation type="plasmid" evidence="1">
    <name>pMKPA34-1</name>
</geneLocation>
<organism evidence="1">
    <name type="scientific">Pseudomonas aeruginosa</name>
    <dbReference type="NCBI Taxonomy" id="287"/>
    <lineage>
        <taxon>Bacteria</taxon>
        <taxon>Pseudomonadati</taxon>
        <taxon>Pseudomonadota</taxon>
        <taxon>Gammaproteobacteria</taxon>
        <taxon>Pseudomonadales</taxon>
        <taxon>Pseudomonadaceae</taxon>
        <taxon>Pseudomonas</taxon>
    </lineage>
</organism>